<keyword evidence="2" id="KW-1185">Reference proteome</keyword>
<dbReference type="Proteomes" id="UP001239111">
    <property type="component" value="Chromosome 2"/>
</dbReference>
<protein>
    <submittedName>
        <fullName evidence="1">Uncharacterized protein</fullName>
    </submittedName>
</protein>
<comment type="caution">
    <text evidence="1">The sequence shown here is derived from an EMBL/GenBank/DDBJ whole genome shotgun (WGS) entry which is preliminary data.</text>
</comment>
<gene>
    <name evidence="1" type="ORF">QAD02_013922</name>
</gene>
<accession>A0ACC2P8N4</accession>
<evidence type="ECO:0000313" key="1">
    <source>
        <dbReference type="EMBL" id="KAJ8678135.1"/>
    </source>
</evidence>
<reference evidence="1" key="1">
    <citation type="submission" date="2023-04" db="EMBL/GenBank/DDBJ databases">
        <title>A chromosome-level genome assembly of the parasitoid wasp Eretmocerus hayati.</title>
        <authorList>
            <person name="Zhong Y."/>
            <person name="Liu S."/>
            <person name="Liu Y."/>
        </authorList>
    </citation>
    <scope>NUCLEOTIDE SEQUENCE</scope>
    <source>
        <strain evidence="1">ZJU_SS_LIU_2023</strain>
    </source>
</reference>
<evidence type="ECO:0000313" key="2">
    <source>
        <dbReference type="Proteomes" id="UP001239111"/>
    </source>
</evidence>
<name>A0ACC2P8N4_9HYME</name>
<proteinExistence type="predicted"/>
<organism evidence="1 2">
    <name type="scientific">Eretmocerus hayati</name>
    <dbReference type="NCBI Taxonomy" id="131215"/>
    <lineage>
        <taxon>Eukaryota</taxon>
        <taxon>Metazoa</taxon>
        <taxon>Ecdysozoa</taxon>
        <taxon>Arthropoda</taxon>
        <taxon>Hexapoda</taxon>
        <taxon>Insecta</taxon>
        <taxon>Pterygota</taxon>
        <taxon>Neoptera</taxon>
        <taxon>Endopterygota</taxon>
        <taxon>Hymenoptera</taxon>
        <taxon>Apocrita</taxon>
        <taxon>Proctotrupomorpha</taxon>
        <taxon>Chalcidoidea</taxon>
        <taxon>Aphelinidae</taxon>
        <taxon>Aphelininae</taxon>
        <taxon>Eretmocerus</taxon>
    </lineage>
</organism>
<sequence>MESVMIDPQLFQLGEMAVKKFLMDIDQPSIHVKPVYAVQVPSIRCLRVFSELPGIYDQTMAHIAKLERSNVISNHVQGTMWRTNYAASSRTGDGGFPLRIWCDDFQTGNGMSSAEFKQKLGGVYVRCPTLPPHLLSKLYNIFSTVIFYAKHREDYGNRCVFCKIIGELTILHERGLRVVINKEEKNPFLRFDSTNWGLFGIELCLELSPELYCHKLLSLLHSYGRKV</sequence>
<dbReference type="EMBL" id="CM056742">
    <property type="protein sequence ID" value="KAJ8678135.1"/>
    <property type="molecule type" value="Genomic_DNA"/>
</dbReference>